<proteinExistence type="predicted"/>
<reference evidence="3 4" key="1">
    <citation type="submission" date="2017-03" db="EMBL/GenBank/DDBJ databases">
        <title>Comparative genomics of honeybee gut symbionts reveal geographically distinct and subgroup specific antibiotic resistance.</title>
        <authorList>
            <person name="Ludvigsen J."/>
            <person name="Porcellato D."/>
            <person name="Labee-Lund T.M."/>
            <person name="Amdam G.V."/>
            <person name="Rudi K."/>
        </authorList>
    </citation>
    <scope>NUCLEOTIDE SEQUENCE [LARGE SCALE GENOMIC DNA]</scope>
    <source>
        <strain evidence="1 4">A-7-12</strain>
        <strain evidence="2 3">A-9-12</strain>
    </source>
</reference>
<comment type="caution">
    <text evidence="1">The sequence shown here is derived from an EMBL/GenBank/DDBJ whole genome shotgun (WGS) entry which is preliminary data.</text>
</comment>
<name>A0A242NL69_9GAMM</name>
<dbReference type="AlphaFoldDB" id="A0A242NL69"/>
<sequence length="198" mass="22990">MIRRAYKLLECNHSLEFHYQSNFDADLYDINRLIDNEQPSLYLIITDNIQSTDSSAFMSALLLANEPLYTKIPSLRVKSYILRPMKTNWDELPKAISQMHKIQPVFSHIKTLWYSPFTEKAVTDLKILFFEYGITLSEMDYPATFSLDNYFGYPNKALSYWLLLALTTQAATKLHQTQLVATTVLDKILFNVISPPNY</sequence>
<dbReference type="OrthoDB" id="9807890at2"/>
<organism evidence="1 4">
    <name type="scientific">Gilliamella apicola</name>
    <dbReference type="NCBI Taxonomy" id="1196095"/>
    <lineage>
        <taxon>Bacteria</taxon>
        <taxon>Pseudomonadati</taxon>
        <taxon>Pseudomonadota</taxon>
        <taxon>Gammaproteobacteria</taxon>
        <taxon>Orbales</taxon>
        <taxon>Orbaceae</taxon>
        <taxon>Gilliamella</taxon>
    </lineage>
</organism>
<evidence type="ECO:0000313" key="3">
    <source>
        <dbReference type="Proteomes" id="UP000194800"/>
    </source>
</evidence>
<dbReference type="EMBL" id="NARP01000004">
    <property type="protein sequence ID" value="OTQ01224.1"/>
    <property type="molecule type" value="Genomic_DNA"/>
</dbReference>
<protein>
    <submittedName>
        <fullName evidence="1">Uncharacterized protein</fullName>
    </submittedName>
</protein>
<dbReference type="Proteomes" id="UP000194800">
    <property type="component" value="Unassembled WGS sequence"/>
</dbReference>
<gene>
    <name evidence="2" type="ORF">B6C91_12305</name>
    <name evidence="1" type="ORF">B6D08_02195</name>
</gene>
<evidence type="ECO:0000313" key="1">
    <source>
        <dbReference type="EMBL" id="OTQ01224.1"/>
    </source>
</evidence>
<evidence type="ECO:0000313" key="4">
    <source>
        <dbReference type="Proteomes" id="UP000194977"/>
    </source>
</evidence>
<evidence type="ECO:0000313" key="2">
    <source>
        <dbReference type="EMBL" id="OTQ08465.1"/>
    </source>
</evidence>
<dbReference type="Proteomes" id="UP000194977">
    <property type="component" value="Unassembled WGS sequence"/>
</dbReference>
<keyword evidence="3" id="KW-1185">Reference proteome</keyword>
<dbReference type="RefSeq" id="WP_086272742.1">
    <property type="nucleotide sequence ID" value="NZ_MZNE01000080.1"/>
</dbReference>
<accession>A0A242NL69</accession>
<dbReference type="EMBL" id="NART01000083">
    <property type="protein sequence ID" value="OTQ08465.1"/>
    <property type="molecule type" value="Genomic_DNA"/>
</dbReference>